<feature type="compositionally biased region" description="Basic and acidic residues" evidence="1">
    <location>
        <begin position="434"/>
        <end position="445"/>
    </location>
</feature>
<proteinExistence type="predicted"/>
<dbReference type="EMBL" id="CP010536">
    <property type="protein sequence ID" value="AJG19184.1"/>
    <property type="molecule type" value="Genomic_DNA"/>
</dbReference>
<feature type="transmembrane region" description="Helical" evidence="2">
    <location>
        <begin position="313"/>
        <end position="346"/>
    </location>
</feature>
<name>A0A0C4YAB9_9BURK</name>
<keyword evidence="2 3" id="KW-0812">Transmembrane</keyword>
<dbReference type="STRING" id="68895.RR42_m1787"/>
<feature type="transmembrane region" description="Helical" evidence="2">
    <location>
        <begin position="120"/>
        <end position="143"/>
    </location>
</feature>
<evidence type="ECO:0000256" key="1">
    <source>
        <dbReference type="SAM" id="MobiDB-lite"/>
    </source>
</evidence>
<feature type="transmembrane region" description="Helical" evidence="2">
    <location>
        <begin position="96"/>
        <end position="114"/>
    </location>
</feature>
<feature type="transmembrane region" description="Helical" evidence="2">
    <location>
        <begin position="196"/>
        <end position="216"/>
    </location>
</feature>
<keyword evidence="2" id="KW-1133">Transmembrane helix</keyword>
<feature type="transmembrane region" description="Helical" evidence="2">
    <location>
        <begin position="286"/>
        <end position="307"/>
    </location>
</feature>
<protein>
    <submittedName>
        <fullName evidence="3">Putative transmembrane protein</fullName>
    </submittedName>
</protein>
<feature type="transmembrane region" description="Helical" evidence="2">
    <location>
        <begin position="394"/>
        <end position="412"/>
    </location>
</feature>
<dbReference type="AlphaFoldDB" id="A0A0C4YAB9"/>
<accession>A0A0C4YAB9</accession>
<feature type="transmembrane region" description="Helical" evidence="2">
    <location>
        <begin position="155"/>
        <end position="176"/>
    </location>
</feature>
<keyword evidence="4" id="KW-1185">Reference proteome</keyword>
<dbReference type="Proteomes" id="UP000031843">
    <property type="component" value="Chromosome main"/>
</dbReference>
<dbReference type="KEGG" id="cbw:RR42_m1787"/>
<feature type="region of interest" description="Disordered" evidence="1">
    <location>
        <begin position="426"/>
        <end position="453"/>
    </location>
</feature>
<feature type="transmembrane region" description="Helical" evidence="2">
    <location>
        <begin position="251"/>
        <end position="274"/>
    </location>
</feature>
<keyword evidence="2" id="KW-0472">Membrane</keyword>
<organism evidence="3 4">
    <name type="scientific">Cupriavidus basilensis</name>
    <dbReference type="NCBI Taxonomy" id="68895"/>
    <lineage>
        <taxon>Bacteria</taxon>
        <taxon>Pseudomonadati</taxon>
        <taxon>Pseudomonadota</taxon>
        <taxon>Betaproteobacteria</taxon>
        <taxon>Burkholderiales</taxon>
        <taxon>Burkholderiaceae</taxon>
        <taxon>Cupriavidus</taxon>
    </lineage>
</organism>
<evidence type="ECO:0000313" key="4">
    <source>
        <dbReference type="Proteomes" id="UP000031843"/>
    </source>
</evidence>
<sequence>MAASMRAAHLTYENAPRPSVVLGCLLPAPWLGATAGLLLAFGPSDGLPLRFSPTVLAVVHLLALGMLVPVMVGALFQMMPVVAGVRVRGSDALARLVALLGGATALGLAGGFLAGRPLGFRVAMVLGAPFLGLVGLALLRAGARVVAVDATTRTLAGIGAALIATAATGAALAGVLGGQWQLAPGPLLRLHVAWGLVGWIATLVTGVATTVVPMFWQTGRLPAALERFLPWGIWLLLLAYSGAVIDAPQFSGAGAAPLLLLLGALAAYGLGGVLRARRRHDPCWRLWAAACVSAIGAVALSLAAIALPVSIAIPWWIGIAVLVGCGVLPVTAMIGKIVPFLIWMHLRRRLPLPARIPAMQAMISPGQQRWQANLLLLAYVLLLALPLAPRWLALPGGVLFAAANVWLGLQLLRAVRCLHRTMARGGLPPRHAGRRETGHSDPGREKRSRKAFP</sequence>
<gene>
    <name evidence="3" type="ORF">RR42_m1787</name>
</gene>
<reference evidence="3 4" key="1">
    <citation type="journal article" date="2015" name="Genome Announc.">
        <title>Complete Genome Sequence of Cupriavidus basilensis 4G11, Isolated from the Oak Ridge Field Research Center Site.</title>
        <authorList>
            <person name="Ray J."/>
            <person name="Waters R.J."/>
            <person name="Skerker J.M."/>
            <person name="Kuehl J.V."/>
            <person name="Price M.N."/>
            <person name="Huang J."/>
            <person name="Chakraborty R."/>
            <person name="Arkin A.P."/>
            <person name="Deutschbauer A."/>
        </authorList>
    </citation>
    <scope>NUCLEOTIDE SEQUENCE [LARGE SCALE GENOMIC DNA]</scope>
    <source>
        <strain evidence="3">4G11</strain>
    </source>
</reference>
<feature type="transmembrane region" description="Helical" evidence="2">
    <location>
        <begin position="54"/>
        <end position="76"/>
    </location>
</feature>
<feature type="transmembrane region" description="Helical" evidence="2">
    <location>
        <begin position="228"/>
        <end position="245"/>
    </location>
</feature>
<feature type="transmembrane region" description="Helical" evidence="2">
    <location>
        <begin position="370"/>
        <end position="388"/>
    </location>
</feature>
<evidence type="ECO:0000256" key="2">
    <source>
        <dbReference type="SAM" id="Phobius"/>
    </source>
</evidence>
<evidence type="ECO:0000313" key="3">
    <source>
        <dbReference type="EMBL" id="AJG19184.1"/>
    </source>
</evidence>
<feature type="transmembrane region" description="Helical" evidence="2">
    <location>
        <begin position="20"/>
        <end position="42"/>
    </location>
</feature>